<proteinExistence type="predicted"/>
<comment type="caution">
    <text evidence="2">The sequence shown here is derived from an EMBL/GenBank/DDBJ whole genome shotgun (WGS) entry which is preliminary data.</text>
</comment>
<sequence>MESKRSKCRGFIKSKLAKSFNRETKPSIATAMQPLSSKPTKPIPFNHQQRMTPPSSTTAGYIIVNQDQVFPQPNKPKLAFVVPATDRNRDYYYGAKLENFYAGDEAVDVEAAKYISRVQERFRLEQYGNWDLGMQ</sequence>
<accession>A0AAV6Y0M3</accession>
<evidence type="ECO:0000313" key="3">
    <source>
        <dbReference type="Proteomes" id="UP000826271"/>
    </source>
</evidence>
<protein>
    <submittedName>
        <fullName evidence="2">Uncharacterized protein</fullName>
    </submittedName>
</protein>
<name>A0AAV6Y0M3_9LAMI</name>
<feature type="region of interest" description="Disordered" evidence="1">
    <location>
        <begin position="33"/>
        <end position="57"/>
    </location>
</feature>
<keyword evidence="3" id="KW-1185">Reference proteome</keyword>
<dbReference type="EMBL" id="WHWC01000004">
    <property type="protein sequence ID" value="KAG8384983.1"/>
    <property type="molecule type" value="Genomic_DNA"/>
</dbReference>
<dbReference type="AlphaFoldDB" id="A0AAV6Y0M3"/>
<gene>
    <name evidence="2" type="ORF">BUALT_Bualt04G0174900</name>
</gene>
<organism evidence="2 3">
    <name type="scientific">Buddleja alternifolia</name>
    <dbReference type="NCBI Taxonomy" id="168488"/>
    <lineage>
        <taxon>Eukaryota</taxon>
        <taxon>Viridiplantae</taxon>
        <taxon>Streptophyta</taxon>
        <taxon>Embryophyta</taxon>
        <taxon>Tracheophyta</taxon>
        <taxon>Spermatophyta</taxon>
        <taxon>Magnoliopsida</taxon>
        <taxon>eudicotyledons</taxon>
        <taxon>Gunneridae</taxon>
        <taxon>Pentapetalae</taxon>
        <taxon>asterids</taxon>
        <taxon>lamiids</taxon>
        <taxon>Lamiales</taxon>
        <taxon>Scrophulariaceae</taxon>
        <taxon>Buddlejeae</taxon>
        <taxon>Buddleja</taxon>
    </lineage>
</organism>
<dbReference type="PANTHER" id="PTHR36030">
    <property type="entry name" value="CALMODULIN-BINDING DOMAIN-CONTAINING PROTEIN"/>
    <property type="match status" value="1"/>
</dbReference>
<evidence type="ECO:0000256" key="1">
    <source>
        <dbReference type="SAM" id="MobiDB-lite"/>
    </source>
</evidence>
<feature type="compositionally biased region" description="Polar residues" evidence="1">
    <location>
        <begin position="46"/>
        <end position="57"/>
    </location>
</feature>
<reference evidence="2" key="1">
    <citation type="submission" date="2019-10" db="EMBL/GenBank/DDBJ databases">
        <authorList>
            <person name="Zhang R."/>
            <person name="Pan Y."/>
            <person name="Wang J."/>
            <person name="Ma R."/>
            <person name="Yu S."/>
        </authorList>
    </citation>
    <scope>NUCLEOTIDE SEQUENCE</scope>
    <source>
        <strain evidence="2">LA-IB0</strain>
        <tissue evidence="2">Leaf</tissue>
    </source>
</reference>
<evidence type="ECO:0000313" key="2">
    <source>
        <dbReference type="EMBL" id="KAG8384983.1"/>
    </source>
</evidence>
<dbReference type="Proteomes" id="UP000826271">
    <property type="component" value="Unassembled WGS sequence"/>
</dbReference>
<dbReference type="PANTHER" id="PTHR36030:SF1">
    <property type="entry name" value="CALMODULIN-BINDING DOMAIN-CONTAINING PROTEIN"/>
    <property type="match status" value="1"/>
</dbReference>